<dbReference type="InterPro" id="IPR011013">
    <property type="entry name" value="Gal_mutarotase_sf_dom"/>
</dbReference>
<dbReference type="InterPro" id="IPR047215">
    <property type="entry name" value="Galactose_mutarotase-like"/>
</dbReference>
<evidence type="ECO:0000313" key="5">
    <source>
        <dbReference type="EMBL" id="VAW20996.1"/>
    </source>
</evidence>
<dbReference type="SUPFAM" id="SSF74650">
    <property type="entry name" value="Galactose mutarotase-like"/>
    <property type="match status" value="1"/>
</dbReference>
<dbReference type="InterPro" id="IPR014718">
    <property type="entry name" value="GH-type_carb-bd"/>
</dbReference>
<evidence type="ECO:0000256" key="3">
    <source>
        <dbReference type="ARBA" id="ARBA00023235"/>
    </source>
</evidence>
<evidence type="ECO:0000256" key="2">
    <source>
        <dbReference type="ARBA" id="ARBA00006206"/>
    </source>
</evidence>
<gene>
    <name evidence="5" type="ORF">MNBD_BACTEROID01-2302</name>
</gene>
<dbReference type="InterPro" id="IPR008183">
    <property type="entry name" value="Aldose_1/G6P_1-epimerase"/>
</dbReference>
<accession>A0A3B0UN16</accession>
<protein>
    <submittedName>
        <fullName evidence="5">Aldose 1-epimerase</fullName>
        <ecNumber evidence="5">5.1.3.3</ecNumber>
    </submittedName>
</protein>
<dbReference type="Pfam" id="PF01263">
    <property type="entry name" value="Aldose_epim"/>
    <property type="match status" value="1"/>
</dbReference>
<reference evidence="5" key="1">
    <citation type="submission" date="2018-06" db="EMBL/GenBank/DDBJ databases">
        <authorList>
            <person name="Zhirakovskaya E."/>
        </authorList>
    </citation>
    <scope>NUCLEOTIDE SEQUENCE</scope>
</reference>
<dbReference type="GO" id="GO:0006006">
    <property type="term" value="P:glucose metabolic process"/>
    <property type="evidence" value="ECO:0007669"/>
    <property type="project" value="TreeGrafter"/>
</dbReference>
<dbReference type="EC" id="5.1.3.3" evidence="5"/>
<evidence type="ECO:0000256" key="1">
    <source>
        <dbReference type="ARBA" id="ARBA00005028"/>
    </source>
</evidence>
<dbReference type="GO" id="GO:0030246">
    <property type="term" value="F:carbohydrate binding"/>
    <property type="evidence" value="ECO:0007669"/>
    <property type="project" value="InterPro"/>
</dbReference>
<dbReference type="UniPathway" id="UPA00242"/>
<organism evidence="5">
    <name type="scientific">hydrothermal vent metagenome</name>
    <dbReference type="NCBI Taxonomy" id="652676"/>
    <lineage>
        <taxon>unclassified sequences</taxon>
        <taxon>metagenomes</taxon>
        <taxon>ecological metagenomes</taxon>
    </lineage>
</organism>
<dbReference type="AlphaFoldDB" id="A0A3B0UN16"/>
<keyword evidence="4" id="KW-0119">Carbohydrate metabolism</keyword>
<proteinExistence type="inferred from homology"/>
<name>A0A3B0UN16_9ZZZZ</name>
<sequence>MLITKSSFGKLQNGVEVSLYTLLNDNGVEVAITNYGGIVTSIKTPDKNGVLENVVLGFNSLEGYISDEYLQGYPYFGCIIGRFGNRIANGRFTLNGKEYRLAINNGPNHLHGGNVGFDRVVWDAEEVVQAGKVGVKLSYLSPDGEENYPGNLKVTVIYSLSDDNKFGIEYFAETDKATPVNLTQHSYFNLAGGRGDILGHQLQIFCDKRTQLNENAIPTGGIIPVEGTAYDFRELKPIGKDIAGLPDGYDRNFVLGNEKGELIHAAKLVESNSGRVMDVFTTEVGLQLYTGFWIPEIKGYDGAQYGKYAGVALEAQHFPDSVNHPEFPTTILNPGGQYNQKTIYRFSTFH</sequence>
<dbReference type="InterPro" id="IPR015443">
    <property type="entry name" value="Aldose_1-epimerase"/>
</dbReference>
<dbReference type="PANTHER" id="PTHR10091">
    <property type="entry name" value="ALDOSE-1-EPIMERASE"/>
    <property type="match status" value="1"/>
</dbReference>
<comment type="similarity">
    <text evidence="2">Belongs to the aldose epimerase family.</text>
</comment>
<dbReference type="GO" id="GO:0004034">
    <property type="term" value="F:aldose 1-epimerase activity"/>
    <property type="evidence" value="ECO:0007669"/>
    <property type="project" value="UniProtKB-EC"/>
</dbReference>
<keyword evidence="3 5" id="KW-0413">Isomerase</keyword>
<dbReference type="EMBL" id="UOEP01000133">
    <property type="protein sequence ID" value="VAW20996.1"/>
    <property type="molecule type" value="Genomic_DNA"/>
</dbReference>
<evidence type="ECO:0000256" key="4">
    <source>
        <dbReference type="ARBA" id="ARBA00023277"/>
    </source>
</evidence>
<dbReference type="PIRSF" id="PIRSF005096">
    <property type="entry name" value="GALM"/>
    <property type="match status" value="1"/>
</dbReference>
<dbReference type="GO" id="GO:0033499">
    <property type="term" value="P:galactose catabolic process via UDP-galactose, Leloir pathway"/>
    <property type="evidence" value="ECO:0007669"/>
    <property type="project" value="TreeGrafter"/>
</dbReference>
<comment type="pathway">
    <text evidence="1">Carbohydrate metabolism; hexose metabolism.</text>
</comment>
<dbReference type="PANTHER" id="PTHR10091:SF0">
    <property type="entry name" value="GALACTOSE MUTAROTASE"/>
    <property type="match status" value="1"/>
</dbReference>
<dbReference type="NCBIfam" id="NF008277">
    <property type="entry name" value="PRK11055.1"/>
    <property type="match status" value="1"/>
</dbReference>
<dbReference type="CDD" id="cd09019">
    <property type="entry name" value="galactose_mutarotase_like"/>
    <property type="match status" value="1"/>
</dbReference>
<dbReference type="Gene3D" id="2.70.98.10">
    <property type="match status" value="1"/>
</dbReference>